<dbReference type="EMBL" id="CP048108">
    <property type="protein sequence ID" value="QHS47548.1"/>
    <property type="molecule type" value="Genomic_DNA"/>
</dbReference>
<dbReference type="PRINTS" id="PR00598">
    <property type="entry name" value="HTHMARR"/>
</dbReference>
<evidence type="ECO:0000313" key="5">
    <source>
        <dbReference type="EMBL" id="QHS47548.1"/>
    </source>
</evidence>
<organism evidence="5 6">
    <name type="scientific">Klebsiella michiganensis</name>
    <dbReference type="NCBI Taxonomy" id="1134687"/>
    <lineage>
        <taxon>Bacteria</taxon>
        <taxon>Pseudomonadati</taxon>
        <taxon>Pseudomonadota</taxon>
        <taxon>Gammaproteobacteria</taxon>
        <taxon>Enterobacterales</taxon>
        <taxon>Enterobacteriaceae</taxon>
        <taxon>Klebsiella/Raoultella group</taxon>
        <taxon>Klebsiella</taxon>
    </lineage>
</organism>
<evidence type="ECO:0000259" key="4">
    <source>
        <dbReference type="PROSITE" id="PS50995"/>
    </source>
</evidence>
<name>A0A6P1V040_9ENTR</name>
<sequence length="170" mass="19208">MKLEKKYSSLTNIIKKHEMVDILGVKACFSLLSAGNRIDKECAKRLGVYQLSESRFMILTLLFEYEVLSPVEIANLSGVTKPTTTSLITSLEKDGLIKRSNAPSDGRKLEITLTEEGRELIQKVFQEHSYWIANITKNLTDSEMETLVCILDKMFQNASDDQTVLNIKDS</sequence>
<dbReference type="GO" id="GO:0003700">
    <property type="term" value="F:DNA-binding transcription factor activity"/>
    <property type="evidence" value="ECO:0007669"/>
    <property type="project" value="InterPro"/>
</dbReference>
<evidence type="ECO:0000256" key="3">
    <source>
        <dbReference type="ARBA" id="ARBA00023163"/>
    </source>
</evidence>
<dbReference type="PANTHER" id="PTHR42756">
    <property type="entry name" value="TRANSCRIPTIONAL REGULATOR, MARR"/>
    <property type="match status" value="1"/>
</dbReference>
<evidence type="ECO:0000313" key="6">
    <source>
        <dbReference type="Proteomes" id="UP000464389"/>
    </source>
</evidence>
<dbReference type="SMART" id="SM00347">
    <property type="entry name" value="HTH_MARR"/>
    <property type="match status" value="1"/>
</dbReference>
<evidence type="ECO:0000256" key="1">
    <source>
        <dbReference type="ARBA" id="ARBA00023015"/>
    </source>
</evidence>
<accession>A0A6P1V040</accession>
<dbReference type="InterPro" id="IPR000835">
    <property type="entry name" value="HTH_MarR-typ"/>
</dbReference>
<dbReference type="AlphaFoldDB" id="A0A6P1V040"/>
<reference evidence="5 6" key="1">
    <citation type="submission" date="2020-01" db="EMBL/GenBank/DDBJ databases">
        <title>Bactrocera dorsalis gut bacteria genome.</title>
        <authorList>
            <person name="Zhang H."/>
            <person name="Cai Z."/>
        </authorList>
    </citation>
    <scope>NUCLEOTIDE SEQUENCE [LARGE SCALE GENOMIC DNA]</scope>
    <source>
        <strain evidence="5 6">BD177</strain>
    </source>
</reference>
<protein>
    <submittedName>
        <fullName evidence="5">MarR family transcriptional regulator</fullName>
    </submittedName>
</protein>
<dbReference type="PROSITE" id="PS50995">
    <property type="entry name" value="HTH_MARR_2"/>
    <property type="match status" value="1"/>
</dbReference>
<dbReference type="Proteomes" id="UP000464389">
    <property type="component" value="Chromosome"/>
</dbReference>
<keyword evidence="1" id="KW-0805">Transcription regulation</keyword>
<proteinExistence type="predicted"/>
<dbReference type="SUPFAM" id="SSF46785">
    <property type="entry name" value="Winged helix' DNA-binding domain"/>
    <property type="match status" value="1"/>
</dbReference>
<gene>
    <name evidence="5" type="ORF">GW952_19005</name>
</gene>
<evidence type="ECO:0000256" key="2">
    <source>
        <dbReference type="ARBA" id="ARBA00023125"/>
    </source>
</evidence>
<dbReference type="InterPro" id="IPR036390">
    <property type="entry name" value="WH_DNA-bd_sf"/>
</dbReference>
<dbReference type="InterPro" id="IPR036388">
    <property type="entry name" value="WH-like_DNA-bd_sf"/>
</dbReference>
<dbReference type="GO" id="GO:0003677">
    <property type="term" value="F:DNA binding"/>
    <property type="evidence" value="ECO:0007669"/>
    <property type="project" value="UniProtKB-KW"/>
</dbReference>
<dbReference type="Pfam" id="PF01047">
    <property type="entry name" value="MarR"/>
    <property type="match status" value="1"/>
</dbReference>
<keyword evidence="2" id="KW-0238">DNA-binding</keyword>
<dbReference type="Gene3D" id="1.10.10.10">
    <property type="entry name" value="Winged helix-like DNA-binding domain superfamily/Winged helix DNA-binding domain"/>
    <property type="match status" value="1"/>
</dbReference>
<keyword evidence="3" id="KW-0804">Transcription</keyword>
<feature type="domain" description="HTH marR-type" evidence="4">
    <location>
        <begin position="1"/>
        <end position="156"/>
    </location>
</feature>
<dbReference type="RefSeq" id="WP_162122113.1">
    <property type="nucleotide sequence ID" value="NZ_CP048108.1"/>
</dbReference>
<dbReference type="PANTHER" id="PTHR42756:SF1">
    <property type="entry name" value="TRANSCRIPTIONAL REPRESSOR OF EMRAB OPERON"/>
    <property type="match status" value="1"/>
</dbReference>